<name>A0ABY7E706_MYAAR</name>
<evidence type="ECO:0000256" key="1">
    <source>
        <dbReference type="SAM" id="MobiDB-lite"/>
    </source>
</evidence>
<protein>
    <submittedName>
        <fullName evidence="2">Uncharacterized protein</fullName>
    </submittedName>
</protein>
<feature type="region of interest" description="Disordered" evidence="1">
    <location>
        <begin position="12"/>
        <end position="35"/>
    </location>
</feature>
<keyword evidence="3" id="KW-1185">Reference proteome</keyword>
<sequence>ALRRVYLTNSGANVSDQYPPEENRRGQPFPALRKSRGERKDYASFGIKTDLAKWDIPLFVFVLLNASKLDDDDNLHRQLRHDICNLRELRNKMLHKGTPVLDESMYHNYLGRIVGAVQRICDYMQEPDLKISLLKEINKYESLRHIYTNGLISELGCKTVEIINEVLDVIVMFRNYNKEDEQSITDRLLETFTEALKQGKEMADDQTADKLYVEVKALVRKLFDEKKEITKVSRGCIILSIQCHDLDAVISLVQDSLSGKLGSLFEPLEEVIWTDAVHALFEVCVGITGQSCWALLNEMCKLWKGRKYCAIITSSW</sequence>
<proteinExistence type="predicted"/>
<accession>A0ABY7E706</accession>
<reference evidence="2" key="1">
    <citation type="submission" date="2022-11" db="EMBL/GenBank/DDBJ databases">
        <title>Centuries of genome instability and evolution in soft-shell clam transmissible cancer (bioRxiv).</title>
        <authorList>
            <person name="Hart S.F.M."/>
            <person name="Yonemitsu M.A."/>
            <person name="Giersch R.M."/>
            <person name="Beal B.F."/>
            <person name="Arriagada G."/>
            <person name="Davis B.W."/>
            <person name="Ostrander E.A."/>
            <person name="Goff S.P."/>
            <person name="Metzger M.J."/>
        </authorList>
    </citation>
    <scope>NUCLEOTIDE SEQUENCE</scope>
    <source>
        <strain evidence="2">MELC-2E11</strain>
        <tissue evidence="2">Siphon/mantle</tissue>
    </source>
</reference>
<evidence type="ECO:0000313" key="2">
    <source>
        <dbReference type="EMBL" id="WAR04351.1"/>
    </source>
</evidence>
<dbReference type="Proteomes" id="UP001164746">
    <property type="component" value="Chromosome 5"/>
</dbReference>
<feature type="non-terminal residue" evidence="2">
    <location>
        <position position="1"/>
    </location>
</feature>
<dbReference type="EMBL" id="CP111016">
    <property type="protein sequence ID" value="WAR04351.1"/>
    <property type="molecule type" value="Genomic_DNA"/>
</dbReference>
<gene>
    <name evidence="2" type="ORF">MAR_019720</name>
</gene>
<evidence type="ECO:0000313" key="3">
    <source>
        <dbReference type="Proteomes" id="UP001164746"/>
    </source>
</evidence>
<organism evidence="2 3">
    <name type="scientific">Mya arenaria</name>
    <name type="common">Soft-shell clam</name>
    <dbReference type="NCBI Taxonomy" id="6604"/>
    <lineage>
        <taxon>Eukaryota</taxon>
        <taxon>Metazoa</taxon>
        <taxon>Spiralia</taxon>
        <taxon>Lophotrochozoa</taxon>
        <taxon>Mollusca</taxon>
        <taxon>Bivalvia</taxon>
        <taxon>Autobranchia</taxon>
        <taxon>Heteroconchia</taxon>
        <taxon>Euheterodonta</taxon>
        <taxon>Imparidentia</taxon>
        <taxon>Neoheterodontei</taxon>
        <taxon>Myida</taxon>
        <taxon>Myoidea</taxon>
        <taxon>Myidae</taxon>
        <taxon>Mya</taxon>
    </lineage>
</organism>